<evidence type="ECO:0000313" key="2">
    <source>
        <dbReference type="Proteomes" id="UP000789525"/>
    </source>
</evidence>
<reference evidence="1" key="1">
    <citation type="submission" date="2021-06" db="EMBL/GenBank/DDBJ databases">
        <authorList>
            <person name="Kallberg Y."/>
            <person name="Tangrot J."/>
            <person name="Rosling A."/>
        </authorList>
    </citation>
    <scope>NUCLEOTIDE SEQUENCE</scope>
    <source>
        <strain evidence="1">CL356</strain>
    </source>
</reference>
<name>A0ACA9QF93_9GLOM</name>
<organism evidence="1 2">
    <name type="scientific">Acaulospora colombiana</name>
    <dbReference type="NCBI Taxonomy" id="27376"/>
    <lineage>
        <taxon>Eukaryota</taxon>
        <taxon>Fungi</taxon>
        <taxon>Fungi incertae sedis</taxon>
        <taxon>Mucoromycota</taxon>
        <taxon>Glomeromycotina</taxon>
        <taxon>Glomeromycetes</taxon>
        <taxon>Diversisporales</taxon>
        <taxon>Acaulosporaceae</taxon>
        <taxon>Acaulospora</taxon>
    </lineage>
</organism>
<sequence length="142" mass="15271">MNNDNIDPALQSVDLAAAQSRMKGPVARVANAGSREGTPQRAHGSSQYSAPPGMSQTQQIQRLFESNPNLQQLQNAANKATEVYDDEEGEELDDEQLANSNARARENLHHQVAAHSDHQMSNGVAQLLAGVGKVFVGEIIAK</sequence>
<feature type="non-terminal residue" evidence="1">
    <location>
        <position position="142"/>
    </location>
</feature>
<comment type="caution">
    <text evidence="1">The sequence shown here is derived from an EMBL/GenBank/DDBJ whole genome shotgun (WGS) entry which is preliminary data.</text>
</comment>
<evidence type="ECO:0000313" key="1">
    <source>
        <dbReference type="EMBL" id="CAG8746040.1"/>
    </source>
</evidence>
<proteinExistence type="predicted"/>
<dbReference type="Proteomes" id="UP000789525">
    <property type="component" value="Unassembled WGS sequence"/>
</dbReference>
<keyword evidence="2" id="KW-1185">Reference proteome</keyword>
<protein>
    <submittedName>
        <fullName evidence="1">5017_t:CDS:1</fullName>
    </submittedName>
</protein>
<dbReference type="EMBL" id="CAJVPT010050477">
    <property type="protein sequence ID" value="CAG8746040.1"/>
    <property type="molecule type" value="Genomic_DNA"/>
</dbReference>
<gene>
    <name evidence="1" type="ORF">ACOLOM_LOCUS12446</name>
</gene>
<accession>A0ACA9QF93</accession>